<dbReference type="AlphaFoldDB" id="A0AAD7A7Z5"/>
<dbReference type="InterPro" id="IPR036851">
    <property type="entry name" value="Chloroperoxidase-like_sf"/>
</dbReference>
<dbReference type="PROSITE" id="PS51405">
    <property type="entry name" value="HEME_HALOPEROXIDASE"/>
    <property type="match status" value="1"/>
</dbReference>
<comment type="caution">
    <text evidence="10">The sequence shown here is derived from an EMBL/GenBank/DDBJ whole genome shotgun (WGS) entry which is preliminary data.</text>
</comment>
<keyword evidence="8" id="KW-0732">Signal</keyword>
<proteinExistence type="inferred from homology"/>
<evidence type="ECO:0000256" key="5">
    <source>
        <dbReference type="ARBA" id="ARBA00023002"/>
    </source>
</evidence>
<dbReference type="PANTHER" id="PTHR33577:SF9">
    <property type="entry name" value="PEROXIDASE STCC"/>
    <property type="match status" value="1"/>
</dbReference>
<dbReference type="EMBL" id="JARIHO010000014">
    <property type="protein sequence ID" value="KAJ7350928.1"/>
    <property type="molecule type" value="Genomic_DNA"/>
</dbReference>
<keyword evidence="4" id="KW-0479">Metal-binding</keyword>
<evidence type="ECO:0000256" key="7">
    <source>
        <dbReference type="ARBA" id="ARBA00025795"/>
    </source>
</evidence>
<evidence type="ECO:0000256" key="4">
    <source>
        <dbReference type="ARBA" id="ARBA00022723"/>
    </source>
</evidence>
<evidence type="ECO:0000313" key="11">
    <source>
        <dbReference type="Proteomes" id="UP001218218"/>
    </source>
</evidence>
<keyword evidence="11" id="KW-1185">Reference proteome</keyword>
<organism evidence="10 11">
    <name type="scientific">Mycena albidolilacea</name>
    <dbReference type="NCBI Taxonomy" id="1033008"/>
    <lineage>
        <taxon>Eukaryota</taxon>
        <taxon>Fungi</taxon>
        <taxon>Dikarya</taxon>
        <taxon>Basidiomycota</taxon>
        <taxon>Agaricomycotina</taxon>
        <taxon>Agaricomycetes</taxon>
        <taxon>Agaricomycetidae</taxon>
        <taxon>Agaricales</taxon>
        <taxon>Marasmiineae</taxon>
        <taxon>Mycenaceae</taxon>
        <taxon>Mycena</taxon>
    </lineage>
</organism>
<evidence type="ECO:0000256" key="1">
    <source>
        <dbReference type="ARBA" id="ARBA00001970"/>
    </source>
</evidence>
<dbReference type="GO" id="GO:0046872">
    <property type="term" value="F:metal ion binding"/>
    <property type="evidence" value="ECO:0007669"/>
    <property type="project" value="UniProtKB-KW"/>
</dbReference>
<protein>
    <submittedName>
        <fullName evidence="10">Chloroperoxidase</fullName>
    </submittedName>
</protein>
<feature type="signal peptide" evidence="8">
    <location>
        <begin position="1"/>
        <end position="17"/>
    </location>
</feature>
<comment type="similarity">
    <text evidence="7">Belongs to the chloroperoxidase family.</text>
</comment>
<keyword evidence="6" id="KW-0408">Iron</keyword>
<feature type="domain" description="Heme haloperoxidase family profile" evidence="9">
    <location>
        <begin position="7"/>
        <end position="162"/>
    </location>
</feature>
<gene>
    <name evidence="10" type="ORF">DFH08DRAFT_913802</name>
</gene>
<keyword evidence="3" id="KW-0349">Heme</keyword>
<evidence type="ECO:0000256" key="2">
    <source>
        <dbReference type="ARBA" id="ARBA00022559"/>
    </source>
</evidence>
<comment type="cofactor">
    <cofactor evidence="1">
        <name>heme b</name>
        <dbReference type="ChEBI" id="CHEBI:60344"/>
    </cofactor>
</comment>
<reference evidence="10" key="1">
    <citation type="submission" date="2023-03" db="EMBL/GenBank/DDBJ databases">
        <title>Massive genome expansion in bonnet fungi (Mycena s.s.) driven by repeated elements and novel gene families across ecological guilds.</title>
        <authorList>
            <consortium name="Lawrence Berkeley National Laboratory"/>
            <person name="Harder C.B."/>
            <person name="Miyauchi S."/>
            <person name="Viragh M."/>
            <person name="Kuo A."/>
            <person name="Thoen E."/>
            <person name="Andreopoulos B."/>
            <person name="Lu D."/>
            <person name="Skrede I."/>
            <person name="Drula E."/>
            <person name="Henrissat B."/>
            <person name="Morin E."/>
            <person name="Kohler A."/>
            <person name="Barry K."/>
            <person name="LaButti K."/>
            <person name="Morin E."/>
            <person name="Salamov A."/>
            <person name="Lipzen A."/>
            <person name="Mereny Z."/>
            <person name="Hegedus B."/>
            <person name="Baldrian P."/>
            <person name="Stursova M."/>
            <person name="Weitz H."/>
            <person name="Taylor A."/>
            <person name="Grigoriev I.V."/>
            <person name="Nagy L.G."/>
            <person name="Martin F."/>
            <person name="Kauserud H."/>
        </authorList>
    </citation>
    <scope>NUCLEOTIDE SEQUENCE</scope>
    <source>
        <strain evidence="10">CBHHK002</strain>
    </source>
</reference>
<keyword evidence="2" id="KW-0575">Peroxidase</keyword>
<evidence type="ECO:0000259" key="9">
    <source>
        <dbReference type="PROSITE" id="PS51405"/>
    </source>
</evidence>
<sequence length="162" mass="18004">MALSLLSGLLWIAPTATNVRSPCPGLNTLANHGYLPRSGKNISVPSLVPGRARHQYFAEQHFLGENLRFNETVFFTLTNANPGVDYYNATSTGQFMKARLADSLARNPNITNTRKERALQMRESSLYLSIMGDASIGVTPKKEAFVHIFFCEERLPIAKGWT</sequence>
<dbReference type="Gene3D" id="1.10.489.10">
    <property type="entry name" value="Chloroperoxidase-like"/>
    <property type="match status" value="2"/>
</dbReference>
<evidence type="ECO:0000256" key="3">
    <source>
        <dbReference type="ARBA" id="ARBA00022617"/>
    </source>
</evidence>
<dbReference type="Pfam" id="PF01328">
    <property type="entry name" value="Peroxidase_2"/>
    <property type="match status" value="2"/>
</dbReference>
<accession>A0AAD7A7Z5</accession>
<dbReference type="InterPro" id="IPR000028">
    <property type="entry name" value="Chloroperoxidase"/>
</dbReference>
<name>A0AAD7A7Z5_9AGAR</name>
<dbReference type="Proteomes" id="UP001218218">
    <property type="component" value="Unassembled WGS sequence"/>
</dbReference>
<evidence type="ECO:0000313" key="10">
    <source>
        <dbReference type="EMBL" id="KAJ7350928.1"/>
    </source>
</evidence>
<keyword evidence="5" id="KW-0560">Oxidoreductase</keyword>
<evidence type="ECO:0000256" key="6">
    <source>
        <dbReference type="ARBA" id="ARBA00023004"/>
    </source>
</evidence>
<dbReference type="PANTHER" id="PTHR33577">
    <property type="entry name" value="STERIGMATOCYSTIN BIOSYNTHESIS PEROXIDASE STCC-RELATED"/>
    <property type="match status" value="1"/>
</dbReference>
<dbReference type="GO" id="GO:0004601">
    <property type="term" value="F:peroxidase activity"/>
    <property type="evidence" value="ECO:0007669"/>
    <property type="project" value="UniProtKB-KW"/>
</dbReference>
<feature type="chain" id="PRO_5041944099" evidence="8">
    <location>
        <begin position="18"/>
        <end position="162"/>
    </location>
</feature>
<evidence type="ECO:0000256" key="8">
    <source>
        <dbReference type="SAM" id="SignalP"/>
    </source>
</evidence>
<dbReference type="SUPFAM" id="SSF47571">
    <property type="entry name" value="Cloroperoxidase"/>
    <property type="match status" value="1"/>
</dbReference>